<dbReference type="PANTHER" id="PTHR34214:SF3">
    <property type="entry name" value="PROTEIN CONSERVED IN THE GREEN LINEAGE AND DIATOMS 27, CHLOROPLASTIC"/>
    <property type="match status" value="1"/>
</dbReference>
<gene>
    <name evidence="2" type="ORF">ENR15_24950</name>
</gene>
<comment type="caution">
    <text evidence="2">The sequence shown here is derived from an EMBL/GenBank/DDBJ whole genome shotgun (WGS) entry which is preliminary data.</text>
</comment>
<dbReference type="Pfam" id="PF06799">
    <property type="entry name" value="CGLD27-like"/>
    <property type="match status" value="1"/>
</dbReference>
<keyword evidence="1" id="KW-0812">Transmembrane</keyword>
<protein>
    <submittedName>
        <fullName evidence="2">DUF1230 family protein</fullName>
    </submittedName>
</protein>
<organism evidence="2">
    <name type="scientific">Planktothricoides sp. SpSt-374</name>
    <dbReference type="NCBI Taxonomy" id="2282167"/>
    <lineage>
        <taxon>Bacteria</taxon>
        <taxon>Bacillati</taxon>
        <taxon>Cyanobacteriota</taxon>
        <taxon>Cyanophyceae</taxon>
        <taxon>Oscillatoriophycideae</taxon>
        <taxon>Oscillatoriales</taxon>
        <taxon>Oscillatoriaceae</taxon>
        <taxon>Planktothricoides</taxon>
    </lineage>
</organism>
<feature type="transmembrane region" description="Helical" evidence="1">
    <location>
        <begin position="43"/>
        <end position="61"/>
    </location>
</feature>
<feature type="transmembrane region" description="Helical" evidence="1">
    <location>
        <begin position="67"/>
        <end position="91"/>
    </location>
</feature>
<dbReference type="EMBL" id="DSPX01000257">
    <property type="protein sequence ID" value="HGG03794.1"/>
    <property type="molecule type" value="Genomic_DNA"/>
</dbReference>
<accession>A0A7C3VKL2</accession>
<dbReference type="AlphaFoldDB" id="A0A7C3VKL2"/>
<reference evidence="2" key="1">
    <citation type="journal article" date="2020" name="mSystems">
        <title>Genome- and Community-Level Interaction Insights into Carbon Utilization and Element Cycling Functions of Hydrothermarchaeota in Hydrothermal Sediment.</title>
        <authorList>
            <person name="Zhou Z."/>
            <person name="Liu Y."/>
            <person name="Xu W."/>
            <person name="Pan J."/>
            <person name="Luo Z.H."/>
            <person name="Li M."/>
        </authorList>
    </citation>
    <scope>NUCLEOTIDE SEQUENCE [LARGE SCALE GENOMIC DNA]</scope>
    <source>
        <strain evidence="2">SpSt-374</strain>
    </source>
</reference>
<name>A0A7C3VKL2_9CYAN</name>
<keyword evidence="1" id="KW-0472">Membrane</keyword>
<sequence>MRDASACPVPTEQQPLNEYLQLKESWFFSWATRNWWGYLRPMVVIWCLSWIVTGPIAAASFPPGKYLLQFILSGSGGAGLFLALVVVKLYLGWQYVLERLTSPTVFYEESGWYDGCSWTKTPEILQRDRLIVTYEIQPIRRRLRLTLGGIFLVLLAGGIGWYFL</sequence>
<evidence type="ECO:0000256" key="1">
    <source>
        <dbReference type="SAM" id="Phobius"/>
    </source>
</evidence>
<proteinExistence type="predicted"/>
<dbReference type="InterPro" id="IPR009631">
    <property type="entry name" value="CGLD27-like"/>
</dbReference>
<evidence type="ECO:0000313" key="2">
    <source>
        <dbReference type="EMBL" id="HGG03794.1"/>
    </source>
</evidence>
<keyword evidence="1" id="KW-1133">Transmembrane helix</keyword>
<dbReference type="PANTHER" id="PTHR34214">
    <property type="match status" value="1"/>
</dbReference>
<feature type="transmembrane region" description="Helical" evidence="1">
    <location>
        <begin position="145"/>
        <end position="163"/>
    </location>
</feature>